<dbReference type="Gene3D" id="1.10.238.10">
    <property type="entry name" value="EF-hand"/>
    <property type="match status" value="1"/>
</dbReference>
<reference evidence="3 4" key="1">
    <citation type="submission" date="2015-09" db="EMBL/GenBank/DDBJ databases">
        <title>Host preference determinants of Valsa canker pathogens revealed by comparative genomics.</title>
        <authorList>
            <person name="Yin Z."/>
            <person name="Huang L."/>
        </authorList>
    </citation>
    <scope>NUCLEOTIDE SEQUENCE [LARGE SCALE GENOMIC DNA]</scope>
    <source>
        <strain evidence="3 4">YSFL</strain>
    </source>
</reference>
<feature type="compositionally biased region" description="Low complexity" evidence="1">
    <location>
        <begin position="261"/>
        <end position="274"/>
    </location>
</feature>
<comment type="caution">
    <text evidence="3">The sequence shown here is derived from an EMBL/GenBank/DDBJ whole genome shotgun (WGS) entry which is preliminary data.</text>
</comment>
<dbReference type="InterPro" id="IPR011992">
    <property type="entry name" value="EF-hand-dom_pair"/>
</dbReference>
<feature type="compositionally biased region" description="Basic residues" evidence="1">
    <location>
        <begin position="565"/>
        <end position="579"/>
    </location>
</feature>
<dbReference type="STRING" id="252740.A0A423VHC2"/>
<feature type="compositionally biased region" description="Polar residues" evidence="1">
    <location>
        <begin position="122"/>
        <end position="149"/>
    </location>
</feature>
<evidence type="ECO:0000259" key="2">
    <source>
        <dbReference type="SMART" id="SM00027"/>
    </source>
</evidence>
<feature type="region of interest" description="Disordered" evidence="1">
    <location>
        <begin position="222"/>
        <end position="589"/>
    </location>
</feature>
<dbReference type="SMART" id="SM00027">
    <property type="entry name" value="EH"/>
    <property type="match status" value="1"/>
</dbReference>
<dbReference type="AlphaFoldDB" id="A0A423VHC2"/>
<sequence>MNAAGATQGNDRSQTHQPHQQQPQPNSSSDHNSNPHVLSPQEAALRGASMAFSKQKKKPPPPPQQQQQQQQHQQTRSISRQSLAPSPNQQAPKSPRDNGALSAATSAARAASPAGSISGRSTTGNTAARQTTGNSSGRLSRQTTGSSIAQERGGGGGGGGEELERERERLALFLSSPGSEQQPKSPYLSSPAGVVGGNNRGAASSTGPRSASFIAATLAASRSVSPNPMAQGSLGGEVGNAVRRSHLGEPATIRRVKSVGASSSDADFSTTSSDGHPDTSSLAPTTSLISMFEVSRRDADVDSAKTSPDQHNERKAKPPKPKALKAVDDKHNIAMTRLENEDRQPPDQAPLAELKARSASTSAKTRPEVPKKSSELPGKSPLELKRLGSRKLTRRPSPPIARTGNDGQDSSKPTSPEDSADARPSSAGSVSSNDSFVSASSTPTRAESPPIYDPASRSLAPRAGALRQASTQPPTPTSLIGRTPTGSSSLTLDSLSDAIMAGSLASARHPAAHTTGSRTPPPVPPSRLSGAKRGTAGRKAPSPHRMKQTLRQPRSLSDDEEERRPHHKKKLIGNKKHTHHEGSRSRWRNEITEREKKRYEAVWASNRGMFLARPGGHAPTPAPDTDPEHAPAPHGGREQPVRAESYEDLSEYVPNVVVRDIWSRSRLPEAELAEVWDLVYGRAGRVHAALNKPEFVVGMWLVDQRLRGRKIPTRVSDSVWDSAKGLRVWSPLHGHGHAKGKGKGKGR</sequence>
<evidence type="ECO:0000313" key="4">
    <source>
        <dbReference type="Proteomes" id="UP000284375"/>
    </source>
</evidence>
<dbReference type="InterPro" id="IPR000261">
    <property type="entry name" value="EH_dom"/>
</dbReference>
<feature type="compositionally biased region" description="Polar residues" evidence="1">
    <location>
        <begin position="278"/>
        <end position="289"/>
    </location>
</feature>
<feature type="compositionally biased region" description="Basic and acidic residues" evidence="1">
    <location>
        <begin position="325"/>
        <end position="345"/>
    </location>
</feature>
<feature type="compositionally biased region" description="Low complexity" evidence="1">
    <location>
        <begin position="99"/>
        <end position="121"/>
    </location>
</feature>
<feature type="compositionally biased region" description="Basic and acidic residues" evidence="1">
    <location>
        <begin position="294"/>
        <end position="316"/>
    </location>
</feature>
<evidence type="ECO:0000256" key="1">
    <source>
        <dbReference type="SAM" id="MobiDB-lite"/>
    </source>
</evidence>
<feature type="compositionally biased region" description="Low complexity" evidence="1">
    <location>
        <begin position="16"/>
        <end position="36"/>
    </location>
</feature>
<feature type="compositionally biased region" description="Basic and acidic residues" evidence="1">
    <location>
        <begin position="626"/>
        <end position="645"/>
    </location>
</feature>
<feature type="compositionally biased region" description="Low complexity" evidence="1">
    <location>
        <begin position="487"/>
        <end position="497"/>
    </location>
</feature>
<evidence type="ECO:0000313" key="3">
    <source>
        <dbReference type="EMBL" id="ROV90312.1"/>
    </source>
</evidence>
<feature type="compositionally biased region" description="Basic and acidic residues" evidence="1">
    <location>
        <begin position="580"/>
        <end position="589"/>
    </location>
</feature>
<feature type="compositionally biased region" description="Polar residues" evidence="1">
    <location>
        <begin position="75"/>
        <end position="92"/>
    </location>
</feature>
<feature type="compositionally biased region" description="Low complexity" evidence="1">
    <location>
        <begin position="425"/>
        <end position="441"/>
    </location>
</feature>
<dbReference type="OrthoDB" id="10045710at2759"/>
<feature type="compositionally biased region" description="Polar residues" evidence="1">
    <location>
        <begin position="176"/>
        <end position="188"/>
    </location>
</feature>
<dbReference type="SUPFAM" id="SSF47473">
    <property type="entry name" value="EF-hand"/>
    <property type="match status" value="1"/>
</dbReference>
<accession>A0A423VHC2</accession>
<gene>
    <name evidence="3" type="ORF">VSDG_08175</name>
</gene>
<feature type="domain" description="EH" evidence="2">
    <location>
        <begin position="638"/>
        <end position="725"/>
    </location>
</feature>
<feature type="compositionally biased region" description="Polar residues" evidence="1">
    <location>
        <begin position="468"/>
        <end position="486"/>
    </location>
</feature>
<name>A0A423VHC2_CYTCH</name>
<feature type="compositionally biased region" description="Basic and acidic residues" evidence="1">
    <location>
        <begin position="365"/>
        <end position="374"/>
    </location>
</feature>
<feature type="region of interest" description="Disordered" evidence="1">
    <location>
        <begin position="612"/>
        <end position="646"/>
    </location>
</feature>
<feature type="compositionally biased region" description="Low complexity" evidence="1">
    <location>
        <begin position="65"/>
        <end position="74"/>
    </location>
</feature>
<organism evidence="3 4">
    <name type="scientific">Cytospora chrysosperma</name>
    <name type="common">Cytospora canker fungus</name>
    <name type="synonym">Sphaeria chrysosperma</name>
    <dbReference type="NCBI Taxonomy" id="252740"/>
    <lineage>
        <taxon>Eukaryota</taxon>
        <taxon>Fungi</taxon>
        <taxon>Dikarya</taxon>
        <taxon>Ascomycota</taxon>
        <taxon>Pezizomycotina</taxon>
        <taxon>Sordariomycetes</taxon>
        <taxon>Sordariomycetidae</taxon>
        <taxon>Diaporthales</taxon>
        <taxon>Cytosporaceae</taxon>
        <taxon>Cytospora</taxon>
    </lineage>
</organism>
<dbReference type="EMBL" id="LJZO01000051">
    <property type="protein sequence ID" value="ROV90312.1"/>
    <property type="molecule type" value="Genomic_DNA"/>
</dbReference>
<protein>
    <recommendedName>
        <fullName evidence="2">EH domain-containing protein</fullName>
    </recommendedName>
</protein>
<proteinExistence type="predicted"/>
<keyword evidence="4" id="KW-1185">Reference proteome</keyword>
<feature type="compositionally biased region" description="Polar residues" evidence="1">
    <location>
        <begin position="405"/>
        <end position="417"/>
    </location>
</feature>
<dbReference type="Proteomes" id="UP000284375">
    <property type="component" value="Unassembled WGS sequence"/>
</dbReference>
<feature type="compositionally biased region" description="Polar residues" evidence="1">
    <location>
        <begin position="1"/>
        <end position="12"/>
    </location>
</feature>
<feature type="region of interest" description="Disordered" evidence="1">
    <location>
        <begin position="1"/>
        <end position="209"/>
    </location>
</feature>